<evidence type="ECO:0000256" key="1">
    <source>
        <dbReference type="ARBA" id="ARBA00022723"/>
    </source>
</evidence>
<gene>
    <name evidence="6" type="ORF">OH76DRAFT_1413091</name>
</gene>
<dbReference type="EMBL" id="KZ857571">
    <property type="protein sequence ID" value="RDX40252.1"/>
    <property type="molecule type" value="Genomic_DNA"/>
</dbReference>
<dbReference type="InterPro" id="IPR024119">
    <property type="entry name" value="TF_DEAF-1"/>
</dbReference>
<dbReference type="PROSITE" id="PS50865">
    <property type="entry name" value="ZF_MYND_2"/>
    <property type="match status" value="1"/>
</dbReference>
<dbReference type="STRING" id="139420.A0A371CIY5"/>
<keyword evidence="7" id="KW-1185">Reference proteome</keyword>
<name>A0A371CIY5_9APHY</name>
<dbReference type="GO" id="GO:0005634">
    <property type="term" value="C:nucleus"/>
    <property type="evidence" value="ECO:0007669"/>
    <property type="project" value="TreeGrafter"/>
</dbReference>
<evidence type="ECO:0000313" key="6">
    <source>
        <dbReference type="EMBL" id="RDX40252.1"/>
    </source>
</evidence>
<feature type="domain" description="MYND-type" evidence="5">
    <location>
        <begin position="260"/>
        <end position="296"/>
    </location>
</feature>
<organism evidence="6 7">
    <name type="scientific">Lentinus brumalis</name>
    <dbReference type="NCBI Taxonomy" id="2498619"/>
    <lineage>
        <taxon>Eukaryota</taxon>
        <taxon>Fungi</taxon>
        <taxon>Dikarya</taxon>
        <taxon>Basidiomycota</taxon>
        <taxon>Agaricomycotina</taxon>
        <taxon>Agaricomycetes</taxon>
        <taxon>Polyporales</taxon>
        <taxon>Polyporaceae</taxon>
        <taxon>Lentinus</taxon>
    </lineage>
</organism>
<dbReference type="GO" id="GO:0000981">
    <property type="term" value="F:DNA-binding transcription factor activity, RNA polymerase II-specific"/>
    <property type="evidence" value="ECO:0007669"/>
    <property type="project" value="TreeGrafter"/>
</dbReference>
<protein>
    <recommendedName>
        <fullName evidence="5">MYND-type domain-containing protein</fullName>
    </recommendedName>
</protein>
<dbReference type="PANTHER" id="PTHR10237:SF14">
    <property type="entry name" value="MYND-TYPE DOMAIN-CONTAINING PROTEIN"/>
    <property type="match status" value="1"/>
</dbReference>
<evidence type="ECO:0000259" key="5">
    <source>
        <dbReference type="PROSITE" id="PS50865"/>
    </source>
</evidence>
<keyword evidence="3" id="KW-0862">Zinc</keyword>
<evidence type="ECO:0000313" key="7">
    <source>
        <dbReference type="Proteomes" id="UP000256964"/>
    </source>
</evidence>
<dbReference type="Proteomes" id="UP000256964">
    <property type="component" value="Unassembled WGS sequence"/>
</dbReference>
<dbReference type="AlphaFoldDB" id="A0A371CIY5"/>
<dbReference type="InterPro" id="IPR002893">
    <property type="entry name" value="Znf_MYND"/>
</dbReference>
<dbReference type="Gene3D" id="6.10.140.2220">
    <property type="match status" value="1"/>
</dbReference>
<evidence type="ECO:0000256" key="2">
    <source>
        <dbReference type="ARBA" id="ARBA00022771"/>
    </source>
</evidence>
<dbReference type="OrthoDB" id="341421at2759"/>
<evidence type="ECO:0000256" key="4">
    <source>
        <dbReference type="PROSITE-ProRule" id="PRU00134"/>
    </source>
</evidence>
<keyword evidence="1" id="KW-0479">Metal-binding</keyword>
<accession>A0A371CIY5</accession>
<dbReference type="Pfam" id="PF01753">
    <property type="entry name" value="zf-MYND"/>
    <property type="match status" value="1"/>
</dbReference>
<dbReference type="SUPFAM" id="SSF144232">
    <property type="entry name" value="HIT/MYND zinc finger-like"/>
    <property type="match status" value="1"/>
</dbReference>
<keyword evidence="2 4" id="KW-0863">Zinc-finger</keyword>
<reference evidence="6 7" key="1">
    <citation type="journal article" date="2018" name="Biotechnol. Biofuels">
        <title>Integrative visual omics of the white-rot fungus Polyporus brumalis exposes the biotechnological potential of its oxidative enzymes for delignifying raw plant biomass.</title>
        <authorList>
            <person name="Miyauchi S."/>
            <person name="Rancon A."/>
            <person name="Drula E."/>
            <person name="Hage H."/>
            <person name="Chaduli D."/>
            <person name="Favel A."/>
            <person name="Grisel S."/>
            <person name="Henrissat B."/>
            <person name="Herpoel-Gimbert I."/>
            <person name="Ruiz-Duenas F.J."/>
            <person name="Chevret D."/>
            <person name="Hainaut M."/>
            <person name="Lin J."/>
            <person name="Wang M."/>
            <person name="Pangilinan J."/>
            <person name="Lipzen A."/>
            <person name="Lesage-Meessen L."/>
            <person name="Navarro D."/>
            <person name="Riley R."/>
            <person name="Grigoriev I.V."/>
            <person name="Zhou S."/>
            <person name="Raouche S."/>
            <person name="Rosso M.N."/>
        </authorList>
    </citation>
    <scope>NUCLEOTIDE SEQUENCE [LARGE SCALE GENOMIC DNA]</scope>
    <source>
        <strain evidence="6 7">BRFM 1820</strain>
    </source>
</reference>
<proteinExistence type="predicted"/>
<evidence type="ECO:0000256" key="3">
    <source>
        <dbReference type="ARBA" id="ARBA00022833"/>
    </source>
</evidence>
<dbReference type="PANTHER" id="PTHR10237">
    <property type="entry name" value="DEFORMED EPIDERMAL AUTOREGULATORY FACTOR 1 HOMOLOG SUPPRESSIN"/>
    <property type="match status" value="1"/>
</dbReference>
<dbReference type="GO" id="GO:0008270">
    <property type="term" value="F:zinc ion binding"/>
    <property type="evidence" value="ECO:0007669"/>
    <property type="project" value="UniProtKB-KW"/>
</dbReference>
<sequence>MEALTRTETIRILRATGGDIPADTKLPDDVLEKRLREAINASQNKATFSSLDLGSLQKWPMATAGELDTHARPLIRAMQRGSIDEAQRLLFSSGNRVLDAGATPGASPSANPFIGLRQVVAAIGGLLDDGGAWSVVQSEDESSSIGIRVVSVLEIHEDTPAIVVLYRPFNRSSAKDCAQWISEQSKSNAPALGNGFIHIKRPSIELKLLLHYLKLNASLVPADFPVDKKPNEARFKPSVLLPVAPLDFDALAKIAHNLGCSVCGKKGASRCAQCQTVWYCGAECQRADWPDHKQSCKSLKGGRWVPITFQEQLPLPSIPSVDPKQTKYMSNINKFSSDFSGRSTATRKFEAADPPPPNVWGDRVFMIKLQVALSYGEPGHMMLYDRKRSFQGFMLRKDNPAFAELYAEMLGPRGGFGGMKMYRWAKRTGDWELSVCLDRQPQTDTKW</sequence>